<feature type="region of interest" description="Disordered" evidence="1">
    <location>
        <begin position="1"/>
        <end position="116"/>
    </location>
</feature>
<feature type="transmembrane region" description="Helical" evidence="2">
    <location>
        <begin position="285"/>
        <end position="308"/>
    </location>
</feature>
<feature type="compositionally biased region" description="Low complexity" evidence="1">
    <location>
        <begin position="51"/>
        <end position="101"/>
    </location>
</feature>
<dbReference type="InterPro" id="IPR052712">
    <property type="entry name" value="Acid_resist_chaperone_HdeD"/>
</dbReference>
<sequence length="315" mass="33617">MSNPNEGQWNGQTGQPNQSQPSQPNQSQPSQPNPAGRPGQPQYGAYDSNHGGQYPPQGAPGAQDTQNQQAQNGQPQGGPNQNPYYGPYAYNPNYGPNGQPAWGPDGRPGNQNQSGWQQTSWVAGNFNPFRLMEEFLPEKAKTKIRVIYGVVGVAAIALGAALLLVPNKTLSLAALLLGVYFVISGVVRIVSALVESGLPGGWRVLDVFVGILLTFGGVVVVRNYGMTGQTLALLITLMVGFGWIMEGVLSLVESWRIPHSGWAIVYAVISIVAGFVVLMSPLSSAVFMIIFGGCAMVVMGITSVIRAFTFGKRRK</sequence>
<dbReference type="Pfam" id="PF03729">
    <property type="entry name" value="DUF308"/>
    <property type="match status" value="2"/>
</dbReference>
<feature type="transmembrane region" description="Helical" evidence="2">
    <location>
        <begin position="261"/>
        <end position="279"/>
    </location>
</feature>
<dbReference type="Proteomes" id="UP000593918">
    <property type="component" value="Chromosome"/>
</dbReference>
<feature type="transmembrane region" description="Helical" evidence="2">
    <location>
        <begin position="171"/>
        <end position="190"/>
    </location>
</feature>
<feature type="compositionally biased region" description="Low complexity" evidence="1">
    <location>
        <begin position="15"/>
        <end position="34"/>
    </location>
</feature>
<evidence type="ECO:0000313" key="4">
    <source>
        <dbReference type="Proteomes" id="UP000593918"/>
    </source>
</evidence>
<evidence type="ECO:0000256" key="2">
    <source>
        <dbReference type="SAM" id="Phobius"/>
    </source>
</evidence>
<keyword evidence="2" id="KW-0812">Transmembrane</keyword>
<dbReference type="PANTHER" id="PTHR34989:SF1">
    <property type="entry name" value="PROTEIN HDED"/>
    <property type="match status" value="1"/>
</dbReference>
<feature type="transmembrane region" description="Helical" evidence="2">
    <location>
        <begin position="146"/>
        <end position="165"/>
    </location>
</feature>
<evidence type="ECO:0000313" key="3">
    <source>
        <dbReference type="EMBL" id="QOL55223.1"/>
    </source>
</evidence>
<name>A0A7L9UJD0_BIFLL</name>
<protein>
    <submittedName>
        <fullName evidence="3">DUF308 domain-containing protein</fullName>
    </submittedName>
</protein>
<feature type="compositionally biased region" description="Polar residues" evidence="1">
    <location>
        <begin position="1"/>
        <end position="14"/>
    </location>
</feature>
<reference evidence="3 4" key="1">
    <citation type="submission" date="2020-10" db="EMBL/GenBank/DDBJ databases">
        <title>Genome sequencing of Bifidobacterium longum subsp. longum KCTC 5915.</title>
        <authorList>
            <person name="Kim J."/>
        </authorList>
    </citation>
    <scope>NUCLEOTIDE SEQUENCE [LARGE SCALE GENOMIC DNA]</scope>
    <source>
        <strain evidence="3 4">KCTC 5915</strain>
    </source>
</reference>
<dbReference type="RefSeq" id="WP_200408233.1">
    <property type="nucleotide sequence ID" value="NZ_CP062943.1"/>
</dbReference>
<evidence type="ECO:0000256" key="1">
    <source>
        <dbReference type="SAM" id="MobiDB-lite"/>
    </source>
</evidence>
<dbReference type="GO" id="GO:0005886">
    <property type="term" value="C:plasma membrane"/>
    <property type="evidence" value="ECO:0007669"/>
    <property type="project" value="TreeGrafter"/>
</dbReference>
<organism evidence="3 4">
    <name type="scientific">Bifidobacterium longum subsp. longum</name>
    <dbReference type="NCBI Taxonomy" id="1679"/>
    <lineage>
        <taxon>Bacteria</taxon>
        <taxon>Bacillati</taxon>
        <taxon>Actinomycetota</taxon>
        <taxon>Actinomycetes</taxon>
        <taxon>Bifidobacteriales</taxon>
        <taxon>Bifidobacteriaceae</taxon>
        <taxon>Bifidobacterium</taxon>
    </lineage>
</organism>
<feature type="transmembrane region" description="Helical" evidence="2">
    <location>
        <begin position="202"/>
        <end position="224"/>
    </location>
</feature>
<accession>A0A7L9UJD0</accession>
<dbReference type="AlphaFoldDB" id="A0A7L9UJD0"/>
<feature type="transmembrane region" description="Helical" evidence="2">
    <location>
        <begin position="230"/>
        <end position="249"/>
    </location>
</feature>
<keyword evidence="2" id="KW-0472">Membrane</keyword>
<dbReference type="EMBL" id="CP062943">
    <property type="protein sequence ID" value="QOL55223.1"/>
    <property type="molecule type" value="Genomic_DNA"/>
</dbReference>
<dbReference type="PANTHER" id="PTHR34989">
    <property type="entry name" value="PROTEIN HDED"/>
    <property type="match status" value="1"/>
</dbReference>
<dbReference type="InterPro" id="IPR005325">
    <property type="entry name" value="DUF308_memb"/>
</dbReference>
<keyword evidence="2" id="KW-1133">Transmembrane helix</keyword>
<proteinExistence type="predicted"/>
<gene>
    <name evidence="3" type="ORF">BL5915_10810</name>
</gene>